<feature type="transmembrane region" description="Helical" evidence="2">
    <location>
        <begin position="118"/>
        <end position="136"/>
    </location>
</feature>
<dbReference type="EMBL" id="HBGE01008301">
    <property type="protein sequence ID" value="CAD9095849.1"/>
    <property type="molecule type" value="Transcribed_RNA"/>
</dbReference>
<sequence length="235" mass="24142">MPGAIPPLGAAGAPGRPAVGAAEGPQPPADDQRSPPAQGLAAPTAPPVARPAPLEAMPPSGHWLQPLFTSMLATQAGVAIARFAAGDAWGAAAMLALTILGCLALAPRGDDIDQGYALYYSPVAALQAIFDLALVADRVSRLKGEGYFGWSGDPMHNFRSVLAIACPVVELITALLCFALFKTGTAAGERSSLLSLSSPAHSRPTEYLLEGAQYGSTPAGSQFFKGKPRKLADLI</sequence>
<feature type="region of interest" description="Disordered" evidence="1">
    <location>
        <begin position="1"/>
        <end position="56"/>
    </location>
</feature>
<keyword evidence="2" id="KW-1133">Transmembrane helix</keyword>
<name>A0A7S1L6K7_ALECA</name>
<feature type="transmembrane region" description="Helical" evidence="2">
    <location>
        <begin position="88"/>
        <end position="106"/>
    </location>
</feature>
<accession>A0A7S1L6K7</accession>
<evidence type="ECO:0000313" key="3">
    <source>
        <dbReference type="EMBL" id="CAD9095849.1"/>
    </source>
</evidence>
<keyword evidence="2" id="KW-0472">Membrane</keyword>
<gene>
    <name evidence="3" type="ORF">ACAT0790_LOCUS4996</name>
</gene>
<organism evidence="3">
    <name type="scientific">Alexandrium catenella</name>
    <name type="common">Red tide dinoflagellate</name>
    <name type="synonym">Gonyaulax catenella</name>
    <dbReference type="NCBI Taxonomy" id="2925"/>
    <lineage>
        <taxon>Eukaryota</taxon>
        <taxon>Sar</taxon>
        <taxon>Alveolata</taxon>
        <taxon>Dinophyceae</taxon>
        <taxon>Gonyaulacales</taxon>
        <taxon>Pyrocystaceae</taxon>
        <taxon>Alexandrium</taxon>
    </lineage>
</organism>
<feature type="transmembrane region" description="Helical" evidence="2">
    <location>
        <begin position="157"/>
        <end position="181"/>
    </location>
</feature>
<protein>
    <submittedName>
        <fullName evidence="3">Uncharacterized protein</fullName>
    </submittedName>
</protein>
<feature type="compositionally biased region" description="Low complexity" evidence="1">
    <location>
        <begin position="1"/>
        <end position="24"/>
    </location>
</feature>
<reference evidence="3" key="1">
    <citation type="submission" date="2021-01" db="EMBL/GenBank/DDBJ databases">
        <authorList>
            <person name="Corre E."/>
            <person name="Pelletier E."/>
            <person name="Niang G."/>
            <person name="Scheremetjew M."/>
            <person name="Finn R."/>
            <person name="Kale V."/>
            <person name="Holt S."/>
            <person name="Cochrane G."/>
            <person name="Meng A."/>
            <person name="Brown T."/>
            <person name="Cohen L."/>
        </authorList>
    </citation>
    <scope>NUCLEOTIDE SEQUENCE</scope>
    <source>
        <strain evidence="3">OF101</strain>
    </source>
</reference>
<dbReference type="AlphaFoldDB" id="A0A7S1L6K7"/>
<evidence type="ECO:0000256" key="1">
    <source>
        <dbReference type="SAM" id="MobiDB-lite"/>
    </source>
</evidence>
<proteinExistence type="predicted"/>
<evidence type="ECO:0000256" key="2">
    <source>
        <dbReference type="SAM" id="Phobius"/>
    </source>
</evidence>
<keyword evidence="2" id="KW-0812">Transmembrane</keyword>